<name>A0A543CFT9_9ACTN</name>
<comment type="caution">
    <text evidence="4">The sequence shown here is derived from an EMBL/GenBank/DDBJ whole genome shotgun (WGS) entry which is preliminary data.</text>
</comment>
<dbReference type="SUPFAM" id="SSF55166">
    <property type="entry name" value="Hedgehog/DD-peptidase"/>
    <property type="match status" value="1"/>
</dbReference>
<dbReference type="Proteomes" id="UP000316096">
    <property type="component" value="Unassembled WGS sequence"/>
</dbReference>
<dbReference type="InterPro" id="IPR009045">
    <property type="entry name" value="Zn_M74/Hedgehog-like"/>
</dbReference>
<proteinExistence type="predicted"/>
<dbReference type="AlphaFoldDB" id="A0A543CFT9"/>
<dbReference type="OrthoDB" id="5496837at2"/>
<keyword evidence="4" id="KW-0378">Hydrolase</keyword>
<keyword evidence="4" id="KW-0121">Carboxypeptidase</keyword>
<dbReference type="PANTHER" id="PTHR34385">
    <property type="entry name" value="D-ALANYL-D-ALANINE CARBOXYPEPTIDASE"/>
    <property type="match status" value="1"/>
</dbReference>
<feature type="chain" id="PRO_5039324975" evidence="2">
    <location>
        <begin position="24"/>
        <end position="352"/>
    </location>
</feature>
<feature type="domain" description="D-alanyl-D-alanine carboxypeptidase-like core" evidence="3">
    <location>
        <begin position="237"/>
        <end position="343"/>
    </location>
</feature>
<dbReference type="GO" id="GO:0006508">
    <property type="term" value="P:proteolysis"/>
    <property type="evidence" value="ECO:0007669"/>
    <property type="project" value="InterPro"/>
</dbReference>
<keyword evidence="2" id="KW-0732">Signal</keyword>
<accession>A0A543CFT9</accession>
<evidence type="ECO:0000313" key="4">
    <source>
        <dbReference type="EMBL" id="TQL95976.1"/>
    </source>
</evidence>
<keyword evidence="4" id="KW-0645">Protease</keyword>
<dbReference type="InterPro" id="IPR003709">
    <property type="entry name" value="VanY-like_core_dom"/>
</dbReference>
<protein>
    <submittedName>
        <fullName evidence="4">D-alanyl-D-alanine carboxypeptidase-like protein</fullName>
    </submittedName>
</protein>
<dbReference type="CDD" id="cd14814">
    <property type="entry name" value="Peptidase_M15"/>
    <property type="match status" value="1"/>
</dbReference>
<gene>
    <name evidence="4" type="ORF">FB559_1491</name>
</gene>
<feature type="signal peptide" evidence="2">
    <location>
        <begin position="1"/>
        <end position="23"/>
    </location>
</feature>
<dbReference type="GO" id="GO:0004180">
    <property type="term" value="F:carboxypeptidase activity"/>
    <property type="evidence" value="ECO:0007669"/>
    <property type="project" value="UniProtKB-KW"/>
</dbReference>
<feature type="compositionally biased region" description="Low complexity" evidence="1">
    <location>
        <begin position="25"/>
        <end position="40"/>
    </location>
</feature>
<evidence type="ECO:0000256" key="1">
    <source>
        <dbReference type="SAM" id="MobiDB-lite"/>
    </source>
</evidence>
<organism evidence="4 5">
    <name type="scientific">Actinoallomurus bryophytorum</name>
    <dbReference type="NCBI Taxonomy" id="1490222"/>
    <lineage>
        <taxon>Bacteria</taxon>
        <taxon>Bacillati</taxon>
        <taxon>Actinomycetota</taxon>
        <taxon>Actinomycetes</taxon>
        <taxon>Streptosporangiales</taxon>
        <taxon>Thermomonosporaceae</taxon>
        <taxon>Actinoallomurus</taxon>
    </lineage>
</organism>
<feature type="compositionally biased region" description="Basic and acidic residues" evidence="1">
    <location>
        <begin position="41"/>
        <end position="50"/>
    </location>
</feature>
<dbReference type="InterPro" id="IPR052179">
    <property type="entry name" value="DD-CPase-like"/>
</dbReference>
<evidence type="ECO:0000313" key="5">
    <source>
        <dbReference type="Proteomes" id="UP000316096"/>
    </source>
</evidence>
<dbReference type="Gene3D" id="3.30.1380.10">
    <property type="match status" value="1"/>
</dbReference>
<dbReference type="EMBL" id="VFOZ01000001">
    <property type="protein sequence ID" value="TQL95976.1"/>
    <property type="molecule type" value="Genomic_DNA"/>
</dbReference>
<dbReference type="PANTHER" id="PTHR34385:SF1">
    <property type="entry name" value="PEPTIDOGLYCAN L-ALANYL-D-GLUTAMATE ENDOPEPTIDASE CWLK"/>
    <property type="match status" value="1"/>
</dbReference>
<evidence type="ECO:0000259" key="3">
    <source>
        <dbReference type="Pfam" id="PF02557"/>
    </source>
</evidence>
<reference evidence="4 5" key="1">
    <citation type="submission" date="2019-06" db="EMBL/GenBank/DDBJ databases">
        <title>Sequencing the genomes of 1000 actinobacteria strains.</title>
        <authorList>
            <person name="Klenk H.-P."/>
        </authorList>
    </citation>
    <scope>NUCLEOTIDE SEQUENCE [LARGE SCALE GENOMIC DNA]</scope>
    <source>
        <strain evidence="4 5">DSM 102200</strain>
    </source>
</reference>
<sequence length="352" mass="38305">MRSPRPAALIAAIMVFASLSVSGASDRSSASQAPSPSSAEALRKQADKAANELAKATKAWEDRSKQLSASEEKLKQTLAALGAADAQLNQIREPLARLAANTYKEPGLLGIPDLLGDDNPDQALAAATDLTLLSNEQKTLVDKAGQLRKQHESLAATAQDLQSRNAIEQARLQQEVGGLKARAAALTTQLTAALKKLDPNTRLRLTCQKSLVADARKYPNGLIPSRYLCQLPEPGRSLRADAALAFYNLNAAYKRRFGTQMCLTDSYRSLGEQQRIYSQRPGMAAVPGHSNHGYGTAVDLCGGVQSEGSAQFNWLQSNSKRYEFFHPSWAYSSPFEPWHWEYTKENTPTSSD</sequence>
<dbReference type="RefSeq" id="WP_141954639.1">
    <property type="nucleotide sequence ID" value="NZ_VFOZ01000001.1"/>
</dbReference>
<keyword evidence="5" id="KW-1185">Reference proteome</keyword>
<evidence type="ECO:0000256" key="2">
    <source>
        <dbReference type="SAM" id="SignalP"/>
    </source>
</evidence>
<feature type="region of interest" description="Disordered" evidence="1">
    <location>
        <begin position="25"/>
        <end position="53"/>
    </location>
</feature>
<dbReference type="Pfam" id="PF02557">
    <property type="entry name" value="VanY"/>
    <property type="match status" value="1"/>
</dbReference>